<keyword evidence="1" id="KW-1133">Transmembrane helix</keyword>
<dbReference type="Gene3D" id="3.30.2090.10">
    <property type="entry name" value="Multidrug efflux transporter AcrB TolC docking domain, DN and DC subdomains"/>
    <property type="match status" value="1"/>
</dbReference>
<keyword evidence="1" id="KW-0472">Membrane</keyword>
<feature type="transmembrane region" description="Helical" evidence="1">
    <location>
        <begin position="396"/>
        <end position="416"/>
    </location>
</feature>
<feature type="transmembrane region" description="Helical" evidence="1">
    <location>
        <begin position="272"/>
        <end position="293"/>
    </location>
</feature>
<evidence type="ECO:0000313" key="3">
    <source>
        <dbReference type="Proteomes" id="UP001209737"/>
    </source>
</evidence>
<organism evidence="2 3">
    <name type="scientific">Leptospira limi</name>
    <dbReference type="NCBI Taxonomy" id="2950023"/>
    <lineage>
        <taxon>Bacteria</taxon>
        <taxon>Pseudomonadati</taxon>
        <taxon>Spirochaetota</taxon>
        <taxon>Spirochaetia</taxon>
        <taxon>Leptospirales</taxon>
        <taxon>Leptospiraceae</taxon>
        <taxon>Leptospira</taxon>
    </lineage>
</organism>
<feature type="transmembrane region" description="Helical" evidence="1">
    <location>
        <begin position="313"/>
        <end position="331"/>
    </location>
</feature>
<dbReference type="InterPro" id="IPR001036">
    <property type="entry name" value="Acrflvin-R"/>
</dbReference>
<feature type="transmembrane region" description="Helical" evidence="1">
    <location>
        <begin position="365"/>
        <end position="384"/>
    </location>
</feature>
<feature type="transmembrane region" description="Helical" evidence="1">
    <location>
        <begin position="474"/>
        <end position="494"/>
    </location>
</feature>
<feature type="transmembrane region" description="Helical" evidence="1">
    <location>
        <begin position="12"/>
        <end position="32"/>
    </location>
</feature>
<dbReference type="Proteomes" id="UP001209737">
    <property type="component" value="Unassembled WGS sequence"/>
</dbReference>
<dbReference type="Gene3D" id="3.30.70.1320">
    <property type="entry name" value="Multidrug efflux transporter AcrB pore domain like"/>
    <property type="match status" value="1"/>
</dbReference>
<name>A0ABT3LW40_9LEPT</name>
<evidence type="ECO:0000256" key="1">
    <source>
        <dbReference type="SAM" id="Phobius"/>
    </source>
</evidence>
<sequence length="889" mass="104615">MSFSFVARFSYQWILFFGSVILISLMTCREIVLSENRETFDQHTLVITQNWPGKTTNQVEESLTKPWEMILKSVSGYLELKSVSEFGSVSLHLKLSEGIQKEEFIQTIRNLYILNQNLFPKGVLFPRFIFDSGNDSNFILLRRISKNKVPSPDEFLRKIQNLTDVKKITYQPESETEIQIKVDHNRILNGVTPSLSEIYDSLRHHLDSVTYDPRQDQYFVNEYSVEPSDWEKVLILNQRNVYLPLGKIASTSITKVYGKNHTRINGSSFESILIFANNPFQLIQLSFLLHSILLEFPDWQIVFSSQEEFLDNIKVIFYFYLVIEVFYFLYFGILRRQWISNIIHIFSFILFLVLLFFSFRCLKIPIGYSGFVFLLLLKVILPFMNFRRIIVHKKQLFSASIIFLIAVYSQLVPISILNLVLIFLFALVLYPILSYLFFIFWRLVGKRNLSFRDMQIQKLNELILKKELTRFNTVSVLSLSILFLTFLYSLPALFNHVSSKPQLDNVKLARLEFPSYVAESERNRITRQVEESILQKQLTNLLVVTHKNVRSDFYMKFNEGVHSLQFKNLPSEMGYFHFLEEIDGFEPTILRFTNKDPKLLESSVLKIIPWIQIQKKVTEVILGFQPSTEGIEFKADANHLTQMSVDLDPTIRETNLLLQPNVVSKMLYSGKLVDVKLIADHSISKENFKKQPIVVGNGQIQYPESLRQYSTHQNLGKIFHKNAETSMEIFVKGENINWISIEDGIHTLLAKDETQLVERTETNDGTKKYRFIFLLSFLMPFFFRKKYRIDFLSFVFAFVILCKWQTQFFTRNYDQLCFIPFLFVFFRMNSRKKIILPFYLTLPYIGLLFGSYFYPWKSGVYLFQSMFLFQVFGIIFDKSKNNLKIFRTR</sequence>
<feature type="transmembrane region" description="Helical" evidence="1">
    <location>
        <begin position="835"/>
        <end position="854"/>
    </location>
</feature>
<feature type="transmembrane region" description="Helical" evidence="1">
    <location>
        <begin position="338"/>
        <end position="359"/>
    </location>
</feature>
<keyword evidence="1" id="KW-0812">Transmembrane</keyword>
<accession>A0ABT3LW40</accession>
<keyword evidence="3" id="KW-1185">Reference proteome</keyword>
<protein>
    <submittedName>
        <fullName evidence="2">AcrB/AcrD/AcrF family protein</fullName>
    </submittedName>
</protein>
<evidence type="ECO:0000313" key="2">
    <source>
        <dbReference type="EMBL" id="MCW7461944.1"/>
    </source>
</evidence>
<proteinExistence type="predicted"/>
<dbReference type="EMBL" id="JAMQPV010000001">
    <property type="protein sequence ID" value="MCW7461944.1"/>
    <property type="molecule type" value="Genomic_DNA"/>
</dbReference>
<dbReference type="RefSeq" id="WP_265374951.1">
    <property type="nucleotide sequence ID" value="NZ_JAMQPV010000001.1"/>
</dbReference>
<feature type="transmembrane region" description="Helical" evidence="1">
    <location>
        <begin position="790"/>
        <end position="806"/>
    </location>
</feature>
<dbReference type="Gene3D" id="3.30.70.1430">
    <property type="entry name" value="Multidrug efflux transporter AcrB pore domain"/>
    <property type="match status" value="1"/>
</dbReference>
<dbReference type="InterPro" id="IPR027463">
    <property type="entry name" value="AcrB_DN_DC_subdom"/>
</dbReference>
<gene>
    <name evidence="2" type="ORF">ND812_07565</name>
</gene>
<dbReference type="SUPFAM" id="SSF82693">
    <property type="entry name" value="Multidrug efflux transporter AcrB pore domain, PN1, PN2, PC1 and PC2 subdomains"/>
    <property type="match status" value="1"/>
</dbReference>
<comment type="caution">
    <text evidence="2">The sequence shown here is derived from an EMBL/GenBank/DDBJ whole genome shotgun (WGS) entry which is preliminary data.</text>
</comment>
<feature type="transmembrane region" description="Helical" evidence="1">
    <location>
        <begin position="860"/>
        <end position="877"/>
    </location>
</feature>
<reference evidence="2 3" key="1">
    <citation type="submission" date="2022-06" db="EMBL/GenBank/DDBJ databases">
        <title>Leptospira isolates from biofilms formed at urban environments.</title>
        <authorList>
            <person name="Ribeiro P.S."/>
            <person name="Sousa T."/>
            <person name="Carvalho N."/>
            <person name="Aburjaile F."/>
            <person name="Neves F."/>
            <person name="Oliveira D."/>
            <person name="Blanco L."/>
            <person name="Lima J."/>
            <person name="Costa F."/>
            <person name="Brenig B."/>
            <person name="Soares S."/>
            <person name="Ramos R."/>
            <person name="Goes-Neto A."/>
            <person name="Matiuzzi M."/>
            <person name="Azevedo V."/>
            <person name="Ristow P."/>
        </authorList>
    </citation>
    <scope>NUCLEOTIDE SEQUENCE [LARGE SCALE GENOMIC DNA]</scope>
    <source>
        <strain evidence="2 3">VSF25</strain>
    </source>
</reference>
<dbReference type="PANTHER" id="PTHR32063:SF0">
    <property type="entry name" value="SWARMING MOTILITY PROTEIN SWRC"/>
    <property type="match status" value="1"/>
</dbReference>
<dbReference type="PANTHER" id="PTHR32063">
    <property type="match status" value="1"/>
</dbReference>
<feature type="transmembrane region" description="Helical" evidence="1">
    <location>
        <begin position="422"/>
        <end position="444"/>
    </location>
</feature>